<evidence type="ECO:0000256" key="9">
    <source>
        <dbReference type="PIRNR" id="PIRNR003128"/>
    </source>
</evidence>
<evidence type="ECO:0000313" key="12">
    <source>
        <dbReference type="EMBL" id="MBB1126973.1"/>
    </source>
</evidence>
<dbReference type="PIRSF" id="PIRSF003128">
    <property type="entry name" value="RecN"/>
    <property type="match status" value="1"/>
</dbReference>
<dbReference type="InterPro" id="IPR003395">
    <property type="entry name" value="RecF/RecN/SMC_N"/>
</dbReference>
<proteinExistence type="inferred from homology"/>
<keyword evidence="6" id="KW-0067">ATP-binding</keyword>
<dbReference type="FunFam" id="3.40.50.300:FF:000356">
    <property type="entry name" value="DNA repair protein RecN"/>
    <property type="match status" value="1"/>
</dbReference>
<evidence type="ECO:0000256" key="2">
    <source>
        <dbReference type="ARBA" id="ARBA00009441"/>
    </source>
</evidence>
<dbReference type="GO" id="GO:0005524">
    <property type="term" value="F:ATP binding"/>
    <property type="evidence" value="ECO:0007669"/>
    <property type="project" value="UniProtKB-KW"/>
</dbReference>
<comment type="similarity">
    <text evidence="2 9">Belongs to the RecN family.</text>
</comment>
<accession>A0A839HDK4</accession>
<evidence type="ECO:0000256" key="4">
    <source>
        <dbReference type="ARBA" id="ARBA00022741"/>
    </source>
</evidence>
<evidence type="ECO:0000256" key="8">
    <source>
        <dbReference type="ARBA" id="ARBA00033408"/>
    </source>
</evidence>
<keyword evidence="7 9" id="KW-0234">DNA repair</keyword>
<gene>
    <name evidence="12" type="primary">recN</name>
    <name evidence="12" type="ORF">HUK38_12175</name>
</gene>
<dbReference type="GO" id="GO:0009432">
    <property type="term" value="P:SOS response"/>
    <property type="evidence" value="ECO:0007669"/>
    <property type="project" value="UniProtKB-ARBA"/>
</dbReference>
<dbReference type="NCBIfam" id="TIGR00634">
    <property type="entry name" value="recN"/>
    <property type="match status" value="1"/>
</dbReference>
<evidence type="ECO:0000256" key="5">
    <source>
        <dbReference type="ARBA" id="ARBA00022763"/>
    </source>
</evidence>
<comment type="function">
    <text evidence="1 9">May be involved in recombinational repair of damaged DNA.</text>
</comment>
<dbReference type="CDD" id="cd03241">
    <property type="entry name" value="ABC_RecN"/>
    <property type="match status" value="2"/>
</dbReference>
<reference evidence="12 13" key="1">
    <citation type="journal article" date="2020" name="Arch. Microbiol.">
        <title>The genome sequence of the giant phototrophic gammaproteobacterium Thiospirillum jenense gives insight into its physiological properties and phylogenetic relationships.</title>
        <authorList>
            <person name="Imhoff J.F."/>
            <person name="Meyer T.E."/>
            <person name="Kyndt J.A."/>
        </authorList>
    </citation>
    <scope>NUCLEOTIDE SEQUENCE [LARGE SCALE GENOMIC DNA]</scope>
    <source>
        <strain evidence="12 13">DSM 216</strain>
    </source>
</reference>
<dbReference type="SUPFAM" id="SSF52540">
    <property type="entry name" value="P-loop containing nucleoside triphosphate hydrolases"/>
    <property type="match status" value="1"/>
</dbReference>
<dbReference type="Pfam" id="PF02463">
    <property type="entry name" value="SMC_N"/>
    <property type="match status" value="1"/>
</dbReference>
<dbReference type="FunFam" id="3.40.50.300:FF:000319">
    <property type="entry name" value="DNA repair protein RecN"/>
    <property type="match status" value="1"/>
</dbReference>
<comment type="caution">
    <text evidence="12">The sequence shown here is derived from an EMBL/GenBank/DDBJ whole genome shotgun (WGS) entry which is preliminary data.</text>
</comment>
<keyword evidence="5 9" id="KW-0227">DNA damage</keyword>
<dbReference type="AlphaFoldDB" id="A0A839HDK4"/>
<evidence type="ECO:0000256" key="10">
    <source>
        <dbReference type="SAM" id="Coils"/>
    </source>
</evidence>
<dbReference type="Proteomes" id="UP000548632">
    <property type="component" value="Unassembled WGS sequence"/>
</dbReference>
<protein>
    <recommendedName>
        <fullName evidence="3 9">DNA repair protein RecN</fullName>
    </recommendedName>
    <alternativeName>
        <fullName evidence="8 9">Recombination protein N</fullName>
    </alternativeName>
</protein>
<dbReference type="PANTHER" id="PTHR11059">
    <property type="entry name" value="DNA REPAIR PROTEIN RECN"/>
    <property type="match status" value="1"/>
</dbReference>
<evidence type="ECO:0000256" key="6">
    <source>
        <dbReference type="ARBA" id="ARBA00022840"/>
    </source>
</evidence>
<dbReference type="InterPro" id="IPR027417">
    <property type="entry name" value="P-loop_NTPase"/>
</dbReference>
<dbReference type="PANTHER" id="PTHR11059:SF0">
    <property type="entry name" value="DNA REPAIR PROTEIN RECN"/>
    <property type="match status" value="1"/>
</dbReference>
<organism evidence="12 13">
    <name type="scientific">Thiospirillum jenense</name>
    <dbReference type="NCBI Taxonomy" id="1653858"/>
    <lineage>
        <taxon>Bacteria</taxon>
        <taxon>Pseudomonadati</taxon>
        <taxon>Pseudomonadota</taxon>
        <taxon>Gammaproteobacteria</taxon>
        <taxon>Chromatiales</taxon>
        <taxon>Chromatiaceae</taxon>
        <taxon>Thiospirillum</taxon>
    </lineage>
</organism>
<dbReference type="Gene3D" id="3.40.50.300">
    <property type="entry name" value="P-loop containing nucleotide triphosphate hydrolases"/>
    <property type="match status" value="2"/>
</dbReference>
<feature type="coiled-coil region" evidence="10">
    <location>
        <begin position="345"/>
        <end position="372"/>
    </location>
</feature>
<keyword evidence="4" id="KW-0547">Nucleotide-binding</keyword>
<keyword evidence="10" id="KW-0175">Coiled coil</keyword>
<feature type="domain" description="RecF/RecN/SMC N-terminal" evidence="11">
    <location>
        <begin position="2"/>
        <end position="524"/>
    </location>
</feature>
<sequence>MLTHITVNHFVIVRHLELTLIDGMTALTGETGAGKSILIDALNLVLGDRADPLFIRTGHDRAEINAHFDVLHCQAAQDWLIAHQLLLTDETIAHQSAELAAHHTPLPCHIRRILIRGGRSRAYINDQPVNTAQLRALGEKLIDIHGQHAHQSLLRPTAQRDLLDEYAGQLAFAAEVAASYSRYRELITRWERLNNERERREARLELLRFQVAELELLAPTEGELEQLDTEQRRLTNVERLRDTTARLVQLLYDGETTLHDQLSRANNDLSALITLDAQLIDSGELLTSALVQIKEAAANLRQYCDGLEFDPERANEIEERLMRLHDLGRKYRVPPAQLPAMFTQLNAELTQLEQADANLDALNEQCAQAHSIFLAMATQLSAARQAAAVQLSATVTAMLQELGMIGGQFAIMIRAIEPPTAHGLDQVEFQVSANMGQPLQPLAKVASGGELSRISLAIQVATASCTGIPTLIFDEVDVGIGGGVAEIVGRLLRRLATTRQVLCVTHLPQVAAQAHQQLRVIKSNDDGQTVAAIEALAHPQRVDELARMLGGMEITATTRAHAEELLRLIP</sequence>
<evidence type="ECO:0000313" key="13">
    <source>
        <dbReference type="Proteomes" id="UP000548632"/>
    </source>
</evidence>
<dbReference type="GO" id="GO:0006281">
    <property type="term" value="P:DNA repair"/>
    <property type="evidence" value="ECO:0007669"/>
    <property type="project" value="UniProtKB-KW"/>
</dbReference>
<dbReference type="GO" id="GO:0006310">
    <property type="term" value="P:DNA recombination"/>
    <property type="evidence" value="ECO:0007669"/>
    <property type="project" value="InterPro"/>
</dbReference>
<dbReference type="NCBIfam" id="NF008121">
    <property type="entry name" value="PRK10869.1"/>
    <property type="match status" value="1"/>
</dbReference>
<name>A0A839HDK4_9GAMM</name>
<evidence type="ECO:0000256" key="1">
    <source>
        <dbReference type="ARBA" id="ARBA00003618"/>
    </source>
</evidence>
<evidence type="ECO:0000259" key="11">
    <source>
        <dbReference type="Pfam" id="PF02463"/>
    </source>
</evidence>
<dbReference type="RefSeq" id="WP_182584600.1">
    <property type="nucleotide sequence ID" value="NZ_JABVCQ010000031.1"/>
</dbReference>
<dbReference type="InterPro" id="IPR004604">
    <property type="entry name" value="DNA_recomb/repair_RecN"/>
</dbReference>
<evidence type="ECO:0000256" key="7">
    <source>
        <dbReference type="ARBA" id="ARBA00023204"/>
    </source>
</evidence>
<dbReference type="EMBL" id="JABVCQ010000031">
    <property type="protein sequence ID" value="MBB1126973.1"/>
    <property type="molecule type" value="Genomic_DNA"/>
</dbReference>
<evidence type="ECO:0000256" key="3">
    <source>
        <dbReference type="ARBA" id="ARBA00021315"/>
    </source>
</evidence>
<keyword evidence="13" id="KW-1185">Reference proteome</keyword>
<dbReference type="GO" id="GO:0043590">
    <property type="term" value="C:bacterial nucleoid"/>
    <property type="evidence" value="ECO:0007669"/>
    <property type="project" value="TreeGrafter"/>
</dbReference>